<sequence length="354" mass="38760">MTDGKTTDTGEKKQEKKRNRLIEIVAIVFLVAGILWIGSLFFDFSSDIRTNNAQVDAEIAAITSRVSGTIKAIRFNEYGTVRAGDTIVVLDDEEFLIKVAQAEADLEIAKANLATAKQTIVTSVSSQQATQARMQGNVANLEKAEKNYKRFTNMYRDSAVTLNQFDQVTAQLKSEQANLQAMRNDVGTSKSVIAQNQLNIESLKATIKRKEADLAAARLQLTYTKIIAPVEGIAGERTIHLGELVNANQVVAEIVAQHKKWVAANFKETQMDEIKVGQKADIIVDGLGGKTFKGVVKDLSPATGAKFSMVAPDNSTGNFVKITQRIPVRVEFTDSPEKLSEIKPGMNVTVEIKK</sequence>
<dbReference type="SUPFAM" id="SSF111369">
    <property type="entry name" value="HlyD-like secretion proteins"/>
    <property type="match status" value="3"/>
</dbReference>
<accession>A0A2S5A2L6</accession>
<dbReference type="InterPro" id="IPR058634">
    <property type="entry name" value="AaeA-lik-b-barrel"/>
</dbReference>
<dbReference type="GO" id="GO:0055085">
    <property type="term" value="P:transmembrane transport"/>
    <property type="evidence" value="ECO:0007669"/>
    <property type="project" value="InterPro"/>
</dbReference>
<dbReference type="OrthoDB" id="9811754at2"/>
<dbReference type="AlphaFoldDB" id="A0A2S5A2L6"/>
<keyword evidence="10" id="KW-1185">Reference proteome</keyword>
<dbReference type="Pfam" id="PF25917">
    <property type="entry name" value="BSH_RND"/>
    <property type="match status" value="1"/>
</dbReference>
<name>A0A2S5A2L6_9SPHI</name>
<dbReference type="EMBL" id="PQVF01000006">
    <property type="protein sequence ID" value="POY36764.1"/>
    <property type="molecule type" value="Genomic_DNA"/>
</dbReference>
<dbReference type="PANTHER" id="PTHR30386">
    <property type="entry name" value="MEMBRANE FUSION SUBUNIT OF EMRAB-TOLC MULTIDRUG EFFLUX PUMP"/>
    <property type="match status" value="1"/>
</dbReference>
<organism evidence="9 10">
    <name type="scientific">Solitalea longa</name>
    <dbReference type="NCBI Taxonomy" id="2079460"/>
    <lineage>
        <taxon>Bacteria</taxon>
        <taxon>Pseudomonadati</taxon>
        <taxon>Bacteroidota</taxon>
        <taxon>Sphingobacteriia</taxon>
        <taxon>Sphingobacteriales</taxon>
        <taxon>Sphingobacteriaceae</taxon>
        <taxon>Solitalea</taxon>
    </lineage>
</organism>
<dbReference type="PANTHER" id="PTHR30386:SF26">
    <property type="entry name" value="TRANSPORT PROTEIN COMB"/>
    <property type="match status" value="1"/>
</dbReference>
<dbReference type="Gene3D" id="2.40.30.170">
    <property type="match status" value="1"/>
</dbReference>
<keyword evidence="5" id="KW-0175">Coiled coil</keyword>
<comment type="subcellular location">
    <subcellularLocation>
        <location evidence="1">Membrane</location>
        <topology evidence="1">Single-pass membrane protein</topology>
    </subcellularLocation>
</comment>
<feature type="domain" description="p-hydroxybenzoic acid efflux pump subunit AaeA-like beta-barrel" evidence="8">
    <location>
        <begin position="262"/>
        <end position="352"/>
    </location>
</feature>
<gene>
    <name evidence="9" type="ORF">C3K47_10425</name>
</gene>
<keyword evidence="2 6" id="KW-0812">Transmembrane</keyword>
<feature type="domain" description="Multidrug resistance protein MdtA-like barrel-sandwich hybrid" evidence="7">
    <location>
        <begin position="59"/>
        <end position="256"/>
    </location>
</feature>
<dbReference type="RefSeq" id="WP_103789067.1">
    <property type="nucleotide sequence ID" value="NZ_PQVF01000006.1"/>
</dbReference>
<feature type="coiled-coil region" evidence="5">
    <location>
        <begin position="165"/>
        <end position="220"/>
    </location>
</feature>
<evidence type="ECO:0000256" key="4">
    <source>
        <dbReference type="ARBA" id="ARBA00023136"/>
    </source>
</evidence>
<dbReference type="GO" id="GO:0016020">
    <property type="term" value="C:membrane"/>
    <property type="evidence" value="ECO:0007669"/>
    <property type="project" value="UniProtKB-SubCell"/>
</dbReference>
<evidence type="ECO:0000256" key="2">
    <source>
        <dbReference type="ARBA" id="ARBA00022692"/>
    </source>
</evidence>
<evidence type="ECO:0000313" key="10">
    <source>
        <dbReference type="Proteomes" id="UP000236893"/>
    </source>
</evidence>
<keyword evidence="4 6" id="KW-0472">Membrane</keyword>
<dbReference type="InterPro" id="IPR058625">
    <property type="entry name" value="MdtA-like_BSH"/>
</dbReference>
<evidence type="ECO:0000256" key="6">
    <source>
        <dbReference type="SAM" id="Phobius"/>
    </source>
</evidence>
<evidence type="ECO:0000259" key="8">
    <source>
        <dbReference type="Pfam" id="PF25963"/>
    </source>
</evidence>
<protein>
    <submittedName>
        <fullName evidence="9">HlyD family secretion protein</fullName>
    </submittedName>
</protein>
<evidence type="ECO:0000256" key="3">
    <source>
        <dbReference type="ARBA" id="ARBA00022989"/>
    </source>
</evidence>
<evidence type="ECO:0000256" key="5">
    <source>
        <dbReference type="SAM" id="Coils"/>
    </source>
</evidence>
<dbReference type="Gene3D" id="1.10.287.470">
    <property type="entry name" value="Helix hairpin bin"/>
    <property type="match status" value="2"/>
</dbReference>
<dbReference type="Proteomes" id="UP000236893">
    <property type="component" value="Unassembled WGS sequence"/>
</dbReference>
<dbReference type="Gene3D" id="2.40.50.100">
    <property type="match status" value="1"/>
</dbReference>
<feature type="transmembrane region" description="Helical" evidence="6">
    <location>
        <begin position="21"/>
        <end position="42"/>
    </location>
</feature>
<evidence type="ECO:0000313" key="9">
    <source>
        <dbReference type="EMBL" id="POY36764.1"/>
    </source>
</evidence>
<dbReference type="InterPro" id="IPR050739">
    <property type="entry name" value="MFP"/>
</dbReference>
<evidence type="ECO:0000259" key="7">
    <source>
        <dbReference type="Pfam" id="PF25917"/>
    </source>
</evidence>
<proteinExistence type="predicted"/>
<evidence type="ECO:0000256" key="1">
    <source>
        <dbReference type="ARBA" id="ARBA00004167"/>
    </source>
</evidence>
<keyword evidence="3 6" id="KW-1133">Transmembrane helix</keyword>
<dbReference type="Pfam" id="PF25963">
    <property type="entry name" value="Beta-barrel_AAEA"/>
    <property type="match status" value="1"/>
</dbReference>
<comment type="caution">
    <text evidence="9">The sequence shown here is derived from an EMBL/GenBank/DDBJ whole genome shotgun (WGS) entry which is preliminary data.</text>
</comment>
<reference evidence="9 10" key="1">
    <citation type="submission" date="2018-01" db="EMBL/GenBank/DDBJ databases">
        <authorList>
            <person name="Gaut B.S."/>
            <person name="Morton B.R."/>
            <person name="Clegg M.T."/>
            <person name="Duvall M.R."/>
        </authorList>
    </citation>
    <scope>NUCLEOTIDE SEQUENCE [LARGE SCALE GENOMIC DNA]</scope>
    <source>
        <strain evidence="9 10">HR-AV</strain>
    </source>
</reference>